<dbReference type="InterPro" id="IPR027417">
    <property type="entry name" value="P-loop_NTPase"/>
</dbReference>
<evidence type="ECO:0000256" key="5">
    <source>
        <dbReference type="PROSITE-ProRule" id="PRU00035"/>
    </source>
</evidence>
<reference evidence="8 9" key="1">
    <citation type="journal article" date="2024" name="Nat. Commun.">
        <title>Phylogenomics reveals the evolutionary origins of lichenization in chlorophyte algae.</title>
        <authorList>
            <person name="Puginier C."/>
            <person name="Libourel C."/>
            <person name="Otte J."/>
            <person name="Skaloud P."/>
            <person name="Haon M."/>
            <person name="Grisel S."/>
            <person name="Petersen M."/>
            <person name="Berrin J.G."/>
            <person name="Delaux P.M."/>
            <person name="Dal Grande F."/>
            <person name="Keller J."/>
        </authorList>
    </citation>
    <scope>NUCLEOTIDE SEQUENCE [LARGE SCALE GENOMIC DNA]</scope>
    <source>
        <strain evidence="8 9">SAG 216-7</strain>
    </source>
</reference>
<dbReference type="Gene3D" id="1.10.8.60">
    <property type="match status" value="1"/>
</dbReference>
<dbReference type="SMART" id="SM00382">
    <property type="entry name" value="AAA"/>
    <property type="match status" value="1"/>
</dbReference>
<dbReference type="PANTHER" id="PTHR23069:SF0">
    <property type="entry name" value="TAT-BINDING HOMOLOG 7"/>
    <property type="match status" value="1"/>
</dbReference>
<evidence type="ECO:0000256" key="6">
    <source>
        <dbReference type="SAM" id="MobiDB-lite"/>
    </source>
</evidence>
<feature type="compositionally biased region" description="Low complexity" evidence="6">
    <location>
        <begin position="1462"/>
        <end position="1483"/>
    </location>
</feature>
<accession>A0ABR2YNW5</accession>
<sequence length="1578" mass="168859">MASRGDGALELAPRTLRSAFIKAEDQADEDGEGLEDMDKMPAARQTRQTCELRKLKQASRLIDSEDAGDEVEDDLGEEDDVDNDGEEAEEEDEEDDESESDDEIEEIADGDFRRYSLRNRSTVQRYSPRPEDLGMGQKLSASNKRHRREIEEDDEDDDEDEDEDDDVEEDERERRAQHRYSLRDRSRTQVQPFVPGLGDRPRGTVRRGGSDRGVSRKRRAGGYSGRWSDDDDVADDHAVAPWQGRNWGAQGTQISGTPGGHRGCAPGDKPWEVALGGVPIGGGKDGKGHPEITPLEVDPSVSFDQVGGLDHYIRALKEMVFLPLVYPELFERFHISPPRGVLFYGPPGTGKTLVARALAATASRAGRKVAFFMRKGADVLSKWVGEAERQLRMLFEEAQRQQPSIIFFDEIDGLAPVRSSKQDQIHNSIVSTLLALMDGLDSRGSVVVIGATNRVDALDAALRRPGRFDRELVFPLPSLHARASILGIHTRAWAQPPTPDLLERLAQMCVGYCGADLKALCTEASLQAMRRHYPQIYDSDEKLLIDPSRVAVTRRDFFSAFSAITPASHRSAAAHARPLPPLVAPVLQGQLQEVLARLCAAFPPAKACLEAASEGGGALPGGISASRPRPAALALVRDEFDDEDDDDEGMWAGAVQALQPRLLLCGPEGAGQRHLAPAVLYALEGLPVHALGLPALLSDASARSPEEAVVHAVIEARRAAPAILYLPHLQLWWDTAPASLRATLWMLLADLPPDLPLLLFATADASISDLDQESLVLFGSHTAVAHELGPPSADERAAFFDGVTSKLALPPRPPREARQAAAPVPQLPRAPEAMAAQAAAEAARAEAAACASYEADVAAVRQLRMTLREIAMKLLCDRRWRVLAAPVSPEEDPNYWERVSAPMDLATLLARVNSRQYPTVKAFQAAVSLIPAAEKQYWGDDPEGVREISRACALEDEARMLVETRVPAALAARCEAIQDRGGLGPPPPGALADDPPPLAPPPARGNAAGGTAAAWNATRGIAAGAGRIGGGGLFSDEDADEPDARWQRRGRTSSRLRGDELDRRIVNNDPERLRRQIMEQRRMVSGKTKASPLGLKRSREEAAEADDGVAEDDVVADVAAAADDVADVQQKPHQDLVDETPMPQRRPNGLLIPDSTAGASSEGVLTEAEVTENGHPTGESGEGDLESGATPRTRTRSGLSNPPSTLAAYIGGGRRRAANGEATVTKAARPSEEEGTPYEAPAPHAPPPARRGFADAFETFVARGICDSPFASAQHAQAAPGIAETEEVASAAALETAIEGDLLSPDPRSGGHLPPGEPASAGGSVLGSTGIPEGKTVSRRPPSKVLASTTRPNLPDCGQPGSILAASAAKPARKSGGVTWADLPSSEGVSPRHVTEDEDDQPESAVPFAGHTPFRTSRFARTPSTNEGPQQAEGCSSAGPEDLQRTAPEPEEHTAYPCQEQPADIAAPADVTAADDVTEPADVSAPEVTEEAGPSRAQPEGGNVQHRRVASPEHLEQAAALKGFVVERTEGLLLQALEEIHSLLNRCVRDKAQKADRGAVIDAAREAVAAFCDGMTES</sequence>
<evidence type="ECO:0000256" key="2">
    <source>
        <dbReference type="ARBA" id="ARBA00022741"/>
    </source>
</evidence>
<dbReference type="Pfam" id="PF00004">
    <property type="entry name" value="AAA"/>
    <property type="match status" value="1"/>
</dbReference>
<dbReference type="SUPFAM" id="SSF47370">
    <property type="entry name" value="Bromodomain"/>
    <property type="match status" value="1"/>
</dbReference>
<evidence type="ECO:0000259" key="7">
    <source>
        <dbReference type="PROSITE" id="PS50014"/>
    </source>
</evidence>
<proteinExistence type="inferred from homology"/>
<name>A0ABR2YNW5_9CHLO</name>
<feature type="region of interest" description="Disordered" evidence="6">
    <location>
        <begin position="22"/>
        <end position="232"/>
    </location>
</feature>
<keyword evidence="3" id="KW-0067">ATP-binding</keyword>
<dbReference type="Proteomes" id="UP001491310">
    <property type="component" value="Unassembled WGS sequence"/>
</dbReference>
<keyword evidence="4 5" id="KW-0103">Bromodomain</keyword>
<dbReference type="Pfam" id="PF00439">
    <property type="entry name" value="Bromodomain"/>
    <property type="match status" value="1"/>
</dbReference>
<feature type="region of interest" description="Disordered" evidence="6">
    <location>
        <begin position="1033"/>
        <end position="1053"/>
    </location>
</feature>
<dbReference type="Gene3D" id="3.40.50.300">
    <property type="entry name" value="P-loop containing nucleotide triphosphate hydrolases"/>
    <property type="match status" value="1"/>
</dbReference>
<dbReference type="InterPro" id="IPR003959">
    <property type="entry name" value="ATPase_AAA_core"/>
</dbReference>
<feature type="region of interest" description="Disordered" evidence="6">
    <location>
        <begin position="1124"/>
        <end position="1251"/>
    </location>
</feature>
<feature type="region of interest" description="Disordered" evidence="6">
    <location>
        <begin position="1301"/>
        <end position="1513"/>
    </location>
</feature>
<comment type="similarity">
    <text evidence="1">Belongs to the AAA ATPase family.</text>
</comment>
<evidence type="ECO:0000313" key="9">
    <source>
        <dbReference type="Proteomes" id="UP001491310"/>
    </source>
</evidence>
<feature type="compositionally biased region" description="Acidic residues" evidence="6">
    <location>
        <begin position="151"/>
        <end position="171"/>
    </location>
</feature>
<dbReference type="SMART" id="SM00297">
    <property type="entry name" value="BROMO"/>
    <property type="match status" value="1"/>
</dbReference>
<dbReference type="InterPro" id="IPR003960">
    <property type="entry name" value="ATPase_AAA_CS"/>
</dbReference>
<dbReference type="Pfam" id="PF17862">
    <property type="entry name" value="AAA_lid_3"/>
    <property type="match status" value="1"/>
</dbReference>
<evidence type="ECO:0000256" key="4">
    <source>
        <dbReference type="ARBA" id="ARBA00023117"/>
    </source>
</evidence>
<dbReference type="Gene3D" id="1.20.920.10">
    <property type="entry name" value="Bromodomain-like"/>
    <property type="match status" value="1"/>
</dbReference>
<dbReference type="PROSITE" id="PS00674">
    <property type="entry name" value="AAA"/>
    <property type="match status" value="1"/>
</dbReference>
<gene>
    <name evidence="8" type="ORF">WJX75_008697</name>
</gene>
<feature type="region of interest" description="Disordered" evidence="6">
    <location>
        <begin position="1082"/>
        <end position="1110"/>
    </location>
</feature>
<feature type="compositionally biased region" description="Pro residues" evidence="6">
    <location>
        <begin position="984"/>
        <end position="1003"/>
    </location>
</feature>
<keyword evidence="9" id="KW-1185">Reference proteome</keyword>
<organism evidence="8 9">
    <name type="scientific">Coccomyxa subellipsoidea</name>
    <dbReference type="NCBI Taxonomy" id="248742"/>
    <lineage>
        <taxon>Eukaryota</taxon>
        <taxon>Viridiplantae</taxon>
        <taxon>Chlorophyta</taxon>
        <taxon>core chlorophytes</taxon>
        <taxon>Trebouxiophyceae</taxon>
        <taxon>Trebouxiophyceae incertae sedis</taxon>
        <taxon>Coccomyxaceae</taxon>
        <taxon>Coccomyxa</taxon>
    </lineage>
</organism>
<dbReference type="InterPro" id="IPR001487">
    <property type="entry name" value="Bromodomain"/>
</dbReference>
<protein>
    <recommendedName>
        <fullName evidence="7">Bromo domain-containing protein</fullName>
    </recommendedName>
</protein>
<keyword evidence="2" id="KW-0547">Nucleotide-binding</keyword>
<dbReference type="EMBL" id="JALJOT010000008">
    <property type="protein sequence ID" value="KAK9908497.1"/>
    <property type="molecule type" value="Genomic_DNA"/>
</dbReference>
<dbReference type="PROSITE" id="PS50014">
    <property type="entry name" value="BROMODOMAIN_2"/>
    <property type="match status" value="1"/>
</dbReference>
<comment type="caution">
    <text evidence="8">The sequence shown here is derived from an EMBL/GenBank/DDBJ whole genome shotgun (WGS) entry which is preliminary data.</text>
</comment>
<feature type="compositionally biased region" description="Acidic residues" evidence="6">
    <location>
        <begin position="26"/>
        <end position="35"/>
    </location>
</feature>
<feature type="compositionally biased region" description="Acidic residues" evidence="6">
    <location>
        <begin position="64"/>
        <end position="109"/>
    </location>
</feature>
<dbReference type="PANTHER" id="PTHR23069">
    <property type="entry name" value="AAA DOMAIN-CONTAINING"/>
    <property type="match status" value="1"/>
</dbReference>
<dbReference type="SUPFAM" id="SSF52540">
    <property type="entry name" value="P-loop containing nucleoside triphosphate hydrolases"/>
    <property type="match status" value="2"/>
</dbReference>
<dbReference type="InterPro" id="IPR003593">
    <property type="entry name" value="AAA+_ATPase"/>
</dbReference>
<dbReference type="InterPro" id="IPR045199">
    <property type="entry name" value="ATAD2-like"/>
</dbReference>
<dbReference type="InterPro" id="IPR041569">
    <property type="entry name" value="AAA_lid_3"/>
</dbReference>
<feature type="region of interest" description="Disordered" evidence="6">
    <location>
        <begin position="979"/>
        <end position="1011"/>
    </location>
</feature>
<evidence type="ECO:0000256" key="3">
    <source>
        <dbReference type="ARBA" id="ARBA00022840"/>
    </source>
</evidence>
<feature type="compositionally biased region" description="Polar residues" evidence="6">
    <location>
        <begin position="1190"/>
        <end position="1204"/>
    </location>
</feature>
<feature type="domain" description="Bromo" evidence="7">
    <location>
        <begin position="886"/>
        <end position="945"/>
    </location>
</feature>
<evidence type="ECO:0000256" key="1">
    <source>
        <dbReference type="ARBA" id="ARBA00006914"/>
    </source>
</evidence>
<feature type="compositionally biased region" description="Basic and acidic residues" evidence="6">
    <location>
        <begin position="1442"/>
        <end position="1454"/>
    </location>
</feature>
<evidence type="ECO:0000313" key="8">
    <source>
        <dbReference type="EMBL" id="KAK9908497.1"/>
    </source>
</evidence>
<dbReference type="InterPro" id="IPR036427">
    <property type="entry name" value="Bromodomain-like_sf"/>
</dbReference>